<feature type="transmembrane region" description="Helical" evidence="6">
    <location>
        <begin position="6"/>
        <end position="33"/>
    </location>
</feature>
<dbReference type="EMBL" id="SMFZ01000002">
    <property type="protein sequence ID" value="TCK21687.1"/>
    <property type="molecule type" value="Genomic_DNA"/>
</dbReference>
<dbReference type="PANTHER" id="PTHR30086">
    <property type="entry name" value="ARGININE EXPORTER PROTEIN ARGO"/>
    <property type="match status" value="1"/>
</dbReference>
<dbReference type="OrthoDB" id="3175972at2"/>
<dbReference type="RefSeq" id="WP_132430408.1">
    <property type="nucleotide sequence ID" value="NZ_SMFZ01000002.1"/>
</dbReference>
<dbReference type="GO" id="GO:0005886">
    <property type="term" value="C:plasma membrane"/>
    <property type="evidence" value="ECO:0007669"/>
    <property type="project" value="UniProtKB-SubCell"/>
</dbReference>
<evidence type="ECO:0000256" key="6">
    <source>
        <dbReference type="SAM" id="Phobius"/>
    </source>
</evidence>
<keyword evidence="2" id="KW-1003">Cell membrane</keyword>
<keyword evidence="4 6" id="KW-1133">Transmembrane helix</keyword>
<proteinExistence type="predicted"/>
<comment type="subcellular location">
    <subcellularLocation>
        <location evidence="1">Cell membrane</location>
        <topology evidence="1">Multi-pass membrane protein</topology>
    </subcellularLocation>
</comment>
<dbReference type="PIRSF" id="PIRSF006324">
    <property type="entry name" value="LeuE"/>
    <property type="match status" value="1"/>
</dbReference>
<evidence type="ECO:0000313" key="7">
    <source>
        <dbReference type="EMBL" id="TCK21687.1"/>
    </source>
</evidence>
<dbReference type="PANTHER" id="PTHR30086:SF20">
    <property type="entry name" value="ARGININE EXPORTER PROTEIN ARGO-RELATED"/>
    <property type="match status" value="1"/>
</dbReference>
<dbReference type="Pfam" id="PF01810">
    <property type="entry name" value="LysE"/>
    <property type="match status" value="1"/>
</dbReference>
<feature type="transmembrane region" description="Helical" evidence="6">
    <location>
        <begin position="153"/>
        <end position="177"/>
    </location>
</feature>
<keyword evidence="3 6" id="KW-0812">Transmembrane</keyword>
<evidence type="ECO:0000256" key="5">
    <source>
        <dbReference type="ARBA" id="ARBA00023136"/>
    </source>
</evidence>
<keyword evidence="5 6" id="KW-0472">Membrane</keyword>
<protein>
    <submittedName>
        <fullName evidence="7">Threonine/homoserine/homoserine lactone efflux protein</fullName>
    </submittedName>
</protein>
<dbReference type="AlphaFoldDB" id="A0A4R1HHJ0"/>
<evidence type="ECO:0000256" key="1">
    <source>
        <dbReference type="ARBA" id="ARBA00004651"/>
    </source>
</evidence>
<sequence length="214" mass="21853">MPSTSTLIAFALASIVLVVVPGPSVLFIVGRALAHGRRAAIQSVFGNLGGVLVLIAVVAVGLGPLAERSVVVYEVIKLAGAAYLVWLGVRTFRGRRELAAALSTVAGEASTTDRRFLRQGFLVGVTNPKALVFFAAVLPQFADPAKGSVPVQIVVLGVLFCVLATALDGCWGLAASAARSWFATSPARLAAVGGTGGLMIAGMGLGLAVTGRRD</sequence>
<organism evidence="7 8">
    <name type="scientific">Pseudonocardia endophytica</name>
    <dbReference type="NCBI Taxonomy" id="401976"/>
    <lineage>
        <taxon>Bacteria</taxon>
        <taxon>Bacillati</taxon>
        <taxon>Actinomycetota</taxon>
        <taxon>Actinomycetes</taxon>
        <taxon>Pseudonocardiales</taxon>
        <taxon>Pseudonocardiaceae</taxon>
        <taxon>Pseudonocardia</taxon>
    </lineage>
</organism>
<dbReference type="InterPro" id="IPR001123">
    <property type="entry name" value="LeuE-type"/>
</dbReference>
<keyword evidence="8" id="KW-1185">Reference proteome</keyword>
<feature type="transmembrane region" description="Helical" evidence="6">
    <location>
        <begin position="121"/>
        <end position="141"/>
    </location>
</feature>
<evidence type="ECO:0000256" key="4">
    <source>
        <dbReference type="ARBA" id="ARBA00022989"/>
    </source>
</evidence>
<dbReference type="GO" id="GO:0015171">
    <property type="term" value="F:amino acid transmembrane transporter activity"/>
    <property type="evidence" value="ECO:0007669"/>
    <property type="project" value="TreeGrafter"/>
</dbReference>
<feature type="transmembrane region" description="Helical" evidence="6">
    <location>
        <begin position="71"/>
        <end position="89"/>
    </location>
</feature>
<evidence type="ECO:0000313" key="8">
    <source>
        <dbReference type="Proteomes" id="UP000295560"/>
    </source>
</evidence>
<comment type="caution">
    <text evidence="7">The sequence shown here is derived from an EMBL/GenBank/DDBJ whole genome shotgun (WGS) entry which is preliminary data.</text>
</comment>
<evidence type="ECO:0000256" key="3">
    <source>
        <dbReference type="ARBA" id="ARBA00022692"/>
    </source>
</evidence>
<reference evidence="7 8" key="1">
    <citation type="submission" date="2019-03" db="EMBL/GenBank/DDBJ databases">
        <title>Sequencing the genomes of 1000 actinobacteria strains.</title>
        <authorList>
            <person name="Klenk H.-P."/>
        </authorList>
    </citation>
    <scope>NUCLEOTIDE SEQUENCE [LARGE SCALE GENOMIC DNA]</scope>
    <source>
        <strain evidence="7 8">DSM 44969</strain>
    </source>
</reference>
<dbReference type="Proteomes" id="UP000295560">
    <property type="component" value="Unassembled WGS sequence"/>
</dbReference>
<evidence type="ECO:0000256" key="2">
    <source>
        <dbReference type="ARBA" id="ARBA00022475"/>
    </source>
</evidence>
<accession>A0A4R1HHJ0</accession>
<gene>
    <name evidence="7" type="ORF">EV378_5677</name>
</gene>
<feature type="transmembrane region" description="Helical" evidence="6">
    <location>
        <begin position="45"/>
        <end position="65"/>
    </location>
</feature>
<name>A0A4R1HHJ0_PSEEN</name>
<feature type="transmembrane region" description="Helical" evidence="6">
    <location>
        <begin position="189"/>
        <end position="209"/>
    </location>
</feature>